<comment type="caution">
    <text evidence="1">The sequence shown here is derived from an EMBL/GenBank/DDBJ whole genome shotgun (WGS) entry which is preliminary data.</text>
</comment>
<dbReference type="AlphaFoldDB" id="A0A8X6MLI8"/>
<evidence type="ECO:0000313" key="2">
    <source>
        <dbReference type="Proteomes" id="UP000886998"/>
    </source>
</evidence>
<dbReference type="EMBL" id="BMAV01027891">
    <property type="protein sequence ID" value="GFS63191.1"/>
    <property type="molecule type" value="Genomic_DNA"/>
</dbReference>
<protein>
    <submittedName>
        <fullName evidence="1">Uncharacterized protein</fullName>
    </submittedName>
</protein>
<organism evidence="1 2">
    <name type="scientific">Trichonephila inaurata madagascariensis</name>
    <dbReference type="NCBI Taxonomy" id="2747483"/>
    <lineage>
        <taxon>Eukaryota</taxon>
        <taxon>Metazoa</taxon>
        <taxon>Ecdysozoa</taxon>
        <taxon>Arthropoda</taxon>
        <taxon>Chelicerata</taxon>
        <taxon>Arachnida</taxon>
        <taxon>Araneae</taxon>
        <taxon>Araneomorphae</taxon>
        <taxon>Entelegynae</taxon>
        <taxon>Araneoidea</taxon>
        <taxon>Nephilidae</taxon>
        <taxon>Trichonephila</taxon>
        <taxon>Trichonephila inaurata</taxon>
    </lineage>
</organism>
<reference evidence="1" key="1">
    <citation type="submission" date="2020-08" db="EMBL/GenBank/DDBJ databases">
        <title>Multicomponent nature underlies the extraordinary mechanical properties of spider dragline silk.</title>
        <authorList>
            <person name="Kono N."/>
            <person name="Nakamura H."/>
            <person name="Mori M."/>
            <person name="Yoshida Y."/>
            <person name="Ohtoshi R."/>
            <person name="Malay A.D."/>
            <person name="Moran D.A.P."/>
            <person name="Tomita M."/>
            <person name="Numata K."/>
            <person name="Arakawa K."/>
        </authorList>
    </citation>
    <scope>NUCLEOTIDE SEQUENCE</scope>
</reference>
<gene>
    <name evidence="1" type="ORF">TNIN_79441</name>
</gene>
<sequence length="92" mass="10446">MLVPRRVHSVRKATTSAWKIEEKFCPNLAEEDCSTDPDLRCHNLARSLRSNSSHRSSVGFQSGLWEGHRSTILLQQESLSKLLSECRQHGIT</sequence>
<name>A0A8X6MLI8_9ARAC</name>
<evidence type="ECO:0000313" key="1">
    <source>
        <dbReference type="EMBL" id="GFS63191.1"/>
    </source>
</evidence>
<keyword evidence="2" id="KW-1185">Reference proteome</keyword>
<dbReference type="Proteomes" id="UP000886998">
    <property type="component" value="Unassembled WGS sequence"/>
</dbReference>
<accession>A0A8X6MLI8</accession>
<proteinExistence type="predicted"/>